<accession>A0A412Z235</accession>
<gene>
    <name evidence="2" type="ORF">DWW02_18415</name>
</gene>
<dbReference type="Pfam" id="PF01547">
    <property type="entry name" value="SBP_bac_1"/>
    <property type="match status" value="1"/>
</dbReference>
<feature type="signal peptide" evidence="1">
    <location>
        <begin position="1"/>
        <end position="19"/>
    </location>
</feature>
<evidence type="ECO:0000256" key="1">
    <source>
        <dbReference type="SAM" id="SignalP"/>
    </source>
</evidence>
<dbReference type="EMBL" id="QRZM01000008">
    <property type="protein sequence ID" value="RGV73975.1"/>
    <property type="molecule type" value="Genomic_DNA"/>
</dbReference>
<organism evidence="2 3">
    <name type="scientific">Enterocloster bolteae</name>
    <dbReference type="NCBI Taxonomy" id="208479"/>
    <lineage>
        <taxon>Bacteria</taxon>
        <taxon>Bacillati</taxon>
        <taxon>Bacillota</taxon>
        <taxon>Clostridia</taxon>
        <taxon>Lachnospirales</taxon>
        <taxon>Lachnospiraceae</taxon>
        <taxon>Enterocloster</taxon>
    </lineage>
</organism>
<evidence type="ECO:0000313" key="2">
    <source>
        <dbReference type="EMBL" id="RGV73975.1"/>
    </source>
</evidence>
<dbReference type="RefSeq" id="WP_118019099.1">
    <property type="nucleotide sequence ID" value="NZ_JAQEBA010000004.1"/>
</dbReference>
<dbReference type="PANTHER" id="PTHR43649">
    <property type="entry name" value="ARABINOSE-BINDING PROTEIN-RELATED"/>
    <property type="match status" value="1"/>
</dbReference>
<dbReference type="PANTHER" id="PTHR43649:SF12">
    <property type="entry name" value="DIACETYLCHITOBIOSE BINDING PROTEIN DASA"/>
    <property type="match status" value="1"/>
</dbReference>
<dbReference type="SUPFAM" id="SSF53850">
    <property type="entry name" value="Periplasmic binding protein-like II"/>
    <property type="match status" value="1"/>
</dbReference>
<dbReference type="Gene3D" id="3.40.190.10">
    <property type="entry name" value="Periplasmic binding protein-like II"/>
    <property type="match status" value="1"/>
</dbReference>
<comment type="caution">
    <text evidence="2">The sequence shown here is derived from an EMBL/GenBank/DDBJ whole genome shotgun (WGS) entry which is preliminary data.</text>
</comment>
<sequence length="442" mass="49938">MKKSLLCMFLIFAACFSMTGCSSGKPADERPESITLRIATPPIGLGSVPGVGEAEISEMMEVAAERFSAQYTAFDVNFEINRYNYTDEKEQLLDKIGTEDAADIFYAGSWNTSAWAEQGWIVPLDDIIDDGLRSDISETLWRQNSYKGHVYVLPYQQLHNTLAVNKKMMEEAGLEEFIPEQDTIAHWSTEDFNTVFAELKESITDETTYVFMMYALNDQGDSHIMTLLQAMGGSLYDENGNFAVNTPEGIAALTWLKSLDEQGYVPENAENIEFVDVINLFYNGQMAICMSNLTNLWDYRDRGMEVFPVNFPSLDGRGYVVATTNGFCVFDNGDTKKVQAAKDFVRYIYTDEELMKYTLGTLPVNQSVMDKYEDEIWMLKAYSENSPNLTTIVRLDNLNWQGVRDVFYLNIQDLLKGTKSPEEVAKAIDETCNAALEQGRPK</sequence>
<proteinExistence type="predicted"/>
<protein>
    <submittedName>
        <fullName evidence="2">Extracellular solute-binding protein</fullName>
    </submittedName>
</protein>
<dbReference type="Proteomes" id="UP000284543">
    <property type="component" value="Unassembled WGS sequence"/>
</dbReference>
<keyword evidence="1" id="KW-0732">Signal</keyword>
<dbReference type="InterPro" id="IPR006059">
    <property type="entry name" value="SBP"/>
</dbReference>
<evidence type="ECO:0000313" key="3">
    <source>
        <dbReference type="Proteomes" id="UP000284543"/>
    </source>
</evidence>
<dbReference type="AlphaFoldDB" id="A0A412Z235"/>
<feature type="chain" id="PRO_5038523757" evidence="1">
    <location>
        <begin position="20"/>
        <end position="442"/>
    </location>
</feature>
<dbReference type="InterPro" id="IPR050490">
    <property type="entry name" value="Bact_solute-bd_prot1"/>
</dbReference>
<reference evidence="2 3" key="1">
    <citation type="submission" date="2018-08" db="EMBL/GenBank/DDBJ databases">
        <title>A genome reference for cultivated species of the human gut microbiota.</title>
        <authorList>
            <person name="Zou Y."/>
            <person name="Xue W."/>
            <person name="Luo G."/>
        </authorList>
    </citation>
    <scope>NUCLEOTIDE SEQUENCE [LARGE SCALE GENOMIC DNA]</scope>
    <source>
        <strain evidence="2 3">AF14-18</strain>
    </source>
</reference>
<dbReference type="PROSITE" id="PS51257">
    <property type="entry name" value="PROKAR_LIPOPROTEIN"/>
    <property type="match status" value="1"/>
</dbReference>
<name>A0A412Z235_9FIRM</name>